<feature type="domain" description="Transposase IS200-like" evidence="2">
    <location>
        <begin position="9"/>
        <end position="124"/>
    </location>
</feature>
<evidence type="ECO:0000313" key="4">
    <source>
        <dbReference type="Proteomes" id="UP001595665"/>
    </source>
</evidence>
<protein>
    <submittedName>
        <fullName evidence="3">Transposase</fullName>
    </submittedName>
</protein>
<dbReference type="SMART" id="SM01321">
    <property type="entry name" value="Y1_Tnp"/>
    <property type="match status" value="1"/>
</dbReference>
<dbReference type="Gene3D" id="3.30.70.1290">
    <property type="entry name" value="Transposase IS200-like"/>
    <property type="match status" value="1"/>
</dbReference>
<dbReference type="EMBL" id="JBHRVV010000001">
    <property type="protein sequence ID" value="MFC3460341.1"/>
    <property type="molecule type" value="Genomic_DNA"/>
</dbReference>
<evidence type="ECO:0000259" key="2">
    <source>
        <dbReference type="SMART" id="SM01321"/>
    </source>
</evidence>
<organism evidence="3 4">
    <name type="scientific">Massilia haematophila</name>
    <dbReference type="NCBI Taxonomy" id="457923"/>
    <lineage>
        <taxon>Bacteria</taxon>
        <taxon>Pseudomonadati</taxon>
        <taxon>Pseudomonadota</taxon>
        <taxon>Betaproteobacteria</taxon>
        <taxon>Burkholderiales</taxon>
        <taxon>Oxalobacteraceae</taxon>
        <taxon>Telluria group</taxon>
        <taxon>Massilia</taxon>
    </lineage>
</organism>
<evidence type="ECO:0000256" key="1">
    <source>
        <dbReference type="SAM" id="MobiDB-lite"/>
    </source>
</evidence>
<evidence type="ECO:0000313" key="3">
    <source>
        <dbReference type="EMBL" id="MFC3460341.1"/>
    </source>
</evidence>
<gene>
    <name evidence="3" type="ORF">ACFOPH_19080</name>
</gene>
<dbReference type="SUPFAM" id="SSF143422">
    <property type="entry name" value="Transposase IS200-like"/>
    <property type="match status" value="1"/>
</dbReference>
<dbReference type="InterPro" id="IPR002686">
    <property type="entry name" value="Transposase_17"/>
</dbReference>
<name>A0ABV7PPV1_9BURK</name>
<dbReference type="Proteomes" id="UP001595665">
    <property type="component" value="Unassembled WGS sequence"/>
</dbReference>
<dbReference type="PANTHER" id="PTHR34322:SF2">
    <property type="entry name" value="TRANSPOSASE IS200-LIKE DOMAIN-CONTAINING PROTEIN"/>
    <property type="match status" value="1"/>
</dbReference>
<dbReference type="RefSeq" id="WP_379736952.1">
    <property type="nucleotide sequence ID" value="NZ_JBHRVV010000001.1"/>
</dbReference>
<accession>A0ABV7PPV1</accession>
<feature type="region of interest" description="Disordered" evidence="1">
    <location>
        <begin position="206"/>
        <end position="234"/>
    </location>
</feature>
<keyword evidence="4" id="KW-1185">Reference proteome</keyword>
<proteinExistence type="predicted"/>
<reference evidence="4" key="1">
    <citation type="journal article" date="2019" name="Int. J. Syst. Evol. Microbiol.">
        <title>The Global Catalogue of Microorganisms (GCM) 10K type strain sequencing project: providing services to taxonomists for standard genome sequencing and annotation.</title>
        <authorList>
            <consortium name="The Broad Institute Genomics Platform"/>
            <consortium name="The Broad Institute Genome Sequencing Center for Infectious Disease"/>
            <person name="Wu L."/>
            <person name="Ma J."/>
        </authorList>
    </citation>
    <scope>NUCLEOTIDE SEQUENCE [LARGE SCALE GENOMIC DNA]</scope>
    <source>
        <strain evidence="4">CCM 7480</strain>
    </source>
</reference>
<sequence length="234" mass="26649">MARQPRLILPKQPHHILQRANDPQLVFRDDEDYARFLGWLKEASRFYKVAIHAYALLPTHLHLLATPPDEDSLAAMMQKLGRFYVPWYNAKYGRSGGLFEGRFRTAVVDTDKHFLMCSRFIELAPTQAEQAADPKDYAWSSYAHHAGLRPDPVITDHALFWELGNTPFQREAAYTDLVQQGIGADELALIAASVQKGQPLGTEAFKRELERKTQRRILPAKRGRPFKKPQADAA</sequence>
<comment type="caution">
    <text evidence="3">The sequence shown here is derived from an EMBL/GenBank/DDBJ whole genome shotgun (WGS) entry which is preliminary data.</text>
</comment>
<feature type="compositionally biased region" description="Basic residues" evidence="1">
    <location>
        <begin position="213"/>
        <end position="227"/>
    </location>
</feature>
<dbReference type="PANTHER" id="PTHR34322">
    <property type="entry name" value="TRANSPOSASE, Y1_TNP DOMAIN-CONTAINING"/>
    <property type="match status" value="1"/>
</dbReference>
<dbReference type="InterPro" id="IPR036515">
    <property type="entry name" value="Transposase_17_sf"/>
</dbReference>